<gene>
    <name evidence="2" type="ORF">Zmor_018916</name>
</gene>
<protein>
    <submittedName>
        <fullName evidence="2">Uncharacterized protein</fullName>
    </submittedName>
</protein>
<evidence type="ECO:0000313" key="3">
    <source>
        <dbReference type="Proteomes" id="UP001168821"/>
    </source>
</evidence>
<dbReference type="Proteomes" id="UP001168821">
    <property type="component" value="Unassembled WGS sequence"/>
</dbReference>
<evidence type="ECO:0000256" key="1">
    <source>
        <dbReference type="SAM" id="MobiDB-lite"/>
    </source>
</evidence>
<keyword evidence="3" id="KW-1185">Reference proteome</keyword>
<sequence>MQNERHSEKQKACLQVESLFKISRMNVFLESRKYVKKKESLIRSTIQDNRKSVEQKKCFPESISNDVFDDSEGNRKKSLLIVSLNEQKESKESRKKGMTGKENCHRLT</sequence>
<name>A0AA38IAV9_9CUCU</name>
<evidence type="ECO:0000313" key="2">
    <source>
        <dbReference type="EMBL" id="KAJ3652995.1"/>
    </source>
</evidence>
<organism evidence="2 3">
    <name type="scientific">Zophobas morio</name>
    <dbReference type="NCBI Taxonomy" id="2755281"/>
    <lineage>
        <taxon>Eukaryota</taxon>
        <taxon>Metazoa</taxon>
        <taxon>Ecdysozoa</taxon>
        <taxon>Arthropoda</taxon>
        <taxon>Hexapoda</taxon>
        <taxon>Insecta</taxon>
        <taxon>Pterygota</taxon>
        <taxon>Neoptera</taxon>
        <taxon>Endopterygota</taxon>
        <taxon>Coleoptera</taxon>
        <taxon>Polyphaga</taxon>
        <taxon>Cucujiformia</taxon>
        <taxon>Tenebrionidae</taxon>
        <taxon>Zophobas</taxon>
    </lineage>
</organism>
<feature type="region of interest" description="Disordered" evidence="1">
    <location>
        <begin position="86"/>
        <end position="108"/>
    </location>
</feature>
<dbReference type="EMBL" id="JALNTZ010000005">
    <property type="protein sequence ID" value="KAJ3652995.1"/>
    <property type="molecule type" value="Genomic_DNA"/>
</dbReference>
<comment type="caution">
    <text evidence="2">The sequence shown here is derived from an EMBL/GenBank/DDBJ whole genome shotgun (WGS) entry which is preliminary data.</text>
</comment>
<accession>A0AA38IAV9</accession>
<dbReference type="AlphaFoldDB" id="A0AA38IAV9"/>
<proteinExistence type="predicted"/>
<reference evidence="2" key="1">
    <citation type="journal article" date="2023" name="G3 (Bethesda)">
        <title>Whole genome assemblies of Zophobas morio and Tenebrio molitor.</title>
        <authorList>
            <person name="Kaur S."/>
            <person name="Stinson S.A."/>
            <person name="diCenzo G.C."/>
        </authorList>
    </citation>
    <scope>NUCLEOTIDE SEQUENCE</scope>
    <source>
        <strain evidence="2">QUZm001</strain>
    </source>
</reference>